<comment type="caution">
    <text evidence="16">The sequence shown here is derived from an EMBL/GenBank/DDBJ whole genome shotgun (WGS) entry which is preliminary data.</text>
</comment>
<reference evidence="17" key="1">
    <citation type="journal article" date="2019" name="Int. J. Syst. Evol. Microbiol.">
        <title>The Global Catalogue of Microorganisms (GCM) 10K type strain sequencing project: providing services to taxonomists for standard genome sequencing and annotation.</title>
        <authorList>
            <consortium name="The Broad Institute Genomics Platform"/>
            <consortium name="The Broad Institute Genome Sequencing Center for Infectious Disease"/>
            <person name="Wu L."/>
            <person name="Ma J."/>
        </authorList>
    </citation>
    <scope>NUCLEOTIDE SEQUENCE [LARGE SCALE GENOMIC DNA]</scope>
    <source>
        <strain evidence="17">CGMCC 1.15341</strain>
    </source>
</reference>
<keyword evidence="5 11" id="KW-0812">Transmembrane</keyword>
<evidence type="ECO:0008006" key="18">
    <source>
        <dbReference type="Google" id="ProtNLM"/>
    </source>
</evidence>
<protein>
    <recommendedName>
        <fullName evidence="18">TonB-dependent receptor</fullName>
    </recommendedName>
</protein>
<keyword evidence="10 11" id="KW-0998">Cell outer membrane</keyword>
<evidence type="ECO:0000259" key="14">
    <source>
        <dbReference type="Pfam" id="PF00593"/>
    </source>
</evidence>
<feature type="signal peptide" evidence="13">
    <location>
        <begin position="1"/>
        <end position="34"/>
    </location>
</feature>
<feature type="domain" description="TonB-dependent receptor-like beta-barrel" evidence="14">
    <location>
        <begin position="189"/>
        <end position="608"/>
    </location>
</feature>
<evidence type="ECO:0000256" key="1">
    <source>
        <dbReference type="ARBA" id="ARBA00004571"/>
    </source>
</evidence>
<dbReference type="EMBL" id="BMIJ01000003">
    <property type="protein sequence ID" value="GGB91396.1"/>
    <property type="molecule type" value="Genomic_DNA"/>
</dbReference>
<dbReference type="InterPro" id="IPR036942">
    <property type="entry name" value="Beta-barrel_TonB_sf"/>
</dbReference>
<dbReference type="InterPro" id="IPR000531">
    <property type="entry name" value="Beta-barrel_TonB"/>
</dbReference>
<dbReference type="SUPFAM" id="SSF56935">
    <property type="entry name" value="Porins"/>
    <property type="match status" value="1"/>
</dbReference>
<evidence type="ECO:0000256" key="2">
    <source>
        <dbReference type="ARBA" id="ARBA00008143"/>
    </source>
</evidence>
<evidence type="ECO:0000259" key="15">
    <source>
        <dbReference type="Pfam" id="PF07715"/>
    </source>
</evidence>
<dbReference type="InterPro" id="IPR012910">
    <property type="entry name" value="Plug_dom"/>
</dbReference>
<evidence type="ECO:0000313" key="17">
    <source>
        <dbReference type="Proteomes" id="UP000629025"/>
    </source>
</evidence>
<keyword evidence="17" id="KW-1185">Reference proteome</keyword>
<evidence type="ECO:0000256" key="10">
    <source>
        <dbReference type="ARBA" id="ARBA00023237"/>
    </source>
</evidence>
<dbReference type="PANTHER" id="PTHR30069">
    <property type="entry name" value="TONB-DEPENDENT OUTER MEMBRANE RECEPTOR"/>
    <property type="match status" value="1"/>
</dbReference>
<evidence type="ECO:0000256" key="8">
    <source>
        <dbReference type="ARBA" id="ARBA00023136"/>
    </source>
</evidence>
<comment type="subcellular location">
    <subcellularLocation>
        <location evidence="1 11">Cell outer membrane</location>
        <topology evidence="1 11">Multi-pass membrane protein</topology>
    </subcellularLocation>
</comment>
<feature type="domain" description="TonB-dependent receptor plug" evidence="15">
    <location>
        <begin position="66"/>
        <end position="175"/>
    </location>
</feature>
<keyword evidence="9" id="KW-0675">Receptor</keyword>
<gene>
    <name evidence="16" type="ORF">GCM10011352_16810</name>
</gene>
<dbReference type="Gene3D" id="2.40.170.20">
    <property type="entry name" value="TonB-dependent receptor, beta-barrel domain"/>
    <property type="match status" value="1"/>
</dbReference>
<dbReference type="PANTHER" id="PTHR30069:SF29">
    <property type="entry name" value="HEMOGLOBIN AND HEMOGLOBIN-HAPTOGLOBIN-BINDING PROTEIN 1-RELATED"/>
    <property type="match status" value="1"/>
</dbReference>
<accession>A0ABQ1K8G6</accession>
<evidence type="ECO:0000256" key="5">
    <source>
        <dbReference type="ARBA" id="ARBA00022692"/>
    </source>
</evidence>
<keyword evidence="3 11" id="KW-0813">Transport</keyword>
<evidence type="ECO:0000313" key="16">
    <source>
        <dbReference type="EMBL" id="GGB91396.1"/>
    </source>
</evidence>
<dbReference type="InterPro" id="IPR039426">
    <property type="entry name" value="TonB-dep_rcpt-like"/>
</dbReference>
<proteinExistence type="inferred from homology"/>
<evidence type="ECO:0000256" key="3">
    <source>
        <dbReference type="ARBA" id="ARBA00022448"/>
    </source>
</evidence>
<keyword evidence="8 11" id="KW-0472">Membrane</keyword>
<dbReference type="Proteomes" id="UP000629025">
    <property type="component" value="Unassembled WGS sequence"/>
</dbReference>
<evidence type="ECO:0000256" key="6">
    <source>
        <dbReference type="ARBA" id="ARBA00022729"/>
    </source>
</evidence>
<keyword evidence="7 12" id="KW-0798">TonB box</keyword>
<keyword evidence="4 11" id="KW-1134">Transmembrane beta strand</keyword>
<dbReference type="Pfam" id="PF00593">
    <property type="entry name" value="TonB_dep_Rec_b-barrel"/>
    <property type="match status" value="1"/>
</dbReference>
<feature type="chain" id="PRO_5045121279" description="TonB-dependent receptor" evidence="13">
    <location>
        <begin position="35"/>
        <end position="637"/>
    </location>
</feature>
<evidence type="ECO:0000256" key="9">
    <source>
        <dbReference type="ARBA" id="ARBA00023170"/>
    </source>
</evidence>
<organism evidence="16 17">
    <name type="scientific">Marinobacterium zhoushanense</name>
    <dbReference type="NCBI Taxonomy" id="1679163"/>
    <lineage>
        <taxon>Bacteria</taxon>
        <taxon>Pseudomonadati</taxon>
        <taxon>Pseudomonadota</taxon>
        <taxon>Gammaproteobacteria</taxon>
        <taxon>Oceanospirillales</taxon>
        <taxon>Oceanospirillaceae</taxon>
        <taxon>Marinobacterium</taxon>
    </lineage>
</organism>
<evidence type="ECO:0000256" key="12">
    <source>
        <dbReference type="RuleBase" id="RU003357"/>
    </source>
</evidence>
<evidence type="ECO:0000256" key="4">
    <source>
        <dbReference type="ARBA" id="ARBA00022452"/>
    </source>
</evidence>
<dbReference type="InterPro" id="IPR037066">
    <property type="entry name" value="Plug_dom_sf"/>
</dbReference>
<dbReference type="PROSITE" id="PS52016">
    <property type="entry name" value="TONB_DEPENDENT_REC_3"/>
    <property type="match status" value="1"/>
</dbReference>
<sequence length="637" mass="69710">MPYSSPSTRVARYVRTLWPPTLLVAVTLSSLAQSATTAPEISLADLSLEELSDIQVTSVSRDGEKLSDAAASIFVISAEDIRRSGARSLPEVLRLAPNLQVAQRDAQTYVISARGFNSTTANKLQVLIDGRIIYTPLFSGVFWDEPAVLLEDIERIEVISGPASTSWGSNAVNGVINIITLPSAQSQGGLVSLGGGNSAQDAAYRYGGTLDSGGQYRAYAKASHDNETLLESGPGADDNWSSSQAGFRLDLDAKGDLRVQGDAYRGRLDNADADDASISGFNLLTSWKPQLAGGEQLTLSAYLDHRERDFPDSYSETLDILDLEMQHTLQPTARQQLIWGMGYRTAWDEVGNPSNLVFLPADKRLSWSNLFIQDKIELNDALRLTLAGRLEHNSYTGWEAMPSARIAWLLSDDRLLWAAVSRAVRTPSRLDRELYAPADGSLLAGGPEFNSEILNAFEIGYRARQAGNLNYNLTLFYHDYDDIRSLNPTPGGAFEIGNGIKGSIHGLEVWGVAQLTDNWRINAGGLLMDRDLEFKSSNFMDGGSGNDPNYQWRIGSHIDLANDTEFDLNLRRVGELSDSGAPGYTAVDIRLGWRLGESTDVSLSGFNLFDSRHPEYGSSASRSEVGRNVLLKLVHRY</sequence>
<comment type="similarity">
    <text evidence="2">Belongs to the TonB-dependent receptor family. Hemoglobin/haptoglobin binding protein subfamily.</text>
</comment>
<dbReference type="RefSeq" id="WP_188747248.1">
    <property type="nucleotide sequence ID" value="NZ_BMIJ01000003.1"/>
</dbReference>
<keyword evidence="6 13" id="KW-0732">Signal</keyword>
<dbReference type="Gene3D" id="2.170.130.10">
    <property type="entry name" value="TonB-dependent receptor, plug domain"/>
    <property type="match status" value="1"/>
</dbReference>
<evidence type="ECO:0000256" key="7">
    <source>
        <dbReference type="ARBA" id="ARBA00023077"/>
    </source>
</evidence>
<evidence type="ECO:0000256" key="11">
    <source>
        <dbReference type="PROSITE-ProRule" id="PRU01360"/>
    </source>
</evidence>
<evidence type="ECO:0000256" key="13">
    <source>
        <dbReference type="SAM" id="SignalP"/>
    </source>
</evidence>
<dbReference type="Pfam" id="PF07715">
    <property type="entry name" value="Plug"/>
    <property type="match status" value="1"/>
</dbReference>
<name>A0ABQ1K8G6_9GAMM</name>